<gene>
    <name evidence="9" type="primary">lspA</name>
    <name evidence="11" type="ORF">J2S11_001790</name>
</gene>
<keyword evidence="6 9" id="KW-0378">Hydrolase</keyword>
<evidence type="ECO:0000256" key="2">
    <source>
        <dbReference type="ARBA" id="ARBA00022475"/>
    </source>
</evidence>
<reference evidence="11 12" key="1">
    <citation type="submission" date="2023-07" db="EMBL/GenBank/DDBJ databases">
        <title>Genomic Encyclopedia of Type Strains, Phase IV (KMG-IV): sequencing the most valuable type-strain genomes for metagenomic binning, comparative biology and taxonomic classification.</title>
        <authorList>
            <person name="Goeker M."/>
        </authorList>
    </citation>
    <scope>NUCLEOTIDE SEQUENCE [LARGE SCALE GENOMIC DNA]</scope>
    <source>
        <strain evidence="11 12">DSM 12751</strain>
    </source>
</reference>
<evidence type="ECO:0000256" key="1">
    <source>
        <dbReference type="ARBA" id="ARBA00006139"/>
    </source>
</evidence>
<evidence type="ECO:0000256" key="5">
    <source>
        <dbReference type="ARBA" id="ARBA00022750"/>
    </source>
</evidence>
<keyword evidence="5 9" id="KW-0064">Aspartyl protease</keyword>
<dbReference type="GO" id="GO:0004190">
    <property type="term" value="F:aspartic-type endopeptidase activity"/>
    <property type="evidence" value="ECO:0007669"/>
    <property type="project" value="UniProtKB-EC"/>
</dbReference>
<organism evidence="11 12">
    <name type="scientific">Caldalkalibacillus horti</name>
    <dbReference type="NCBI Taxonomy" id="77523"/>
    <lineage>
        <taxon>Bacteria</taxon>
        <taxon>Bacillati</taxon>
        <taxon>Bacillota</taxon>
        <taxon>Bacilli</taxon>
        <taxon>Bacillales</taxon>
        <taxon>Bacillaceae</taxon>
        <taxon>Caldalkalibacillus</taxon>
    </lineage>
</organism>
<evidence type="ECO:0000256" key="8">
    <source>
        <dbReference type="ARBA" id="ARBA00023136"/>
    </source>
</evidence>
<feature type="transmembrane region" description="Helical" evidence="9">
    <location>
        <begin position="121"/>
        <end position="149"/>
    </location>
</feature>
<evidence type="ECO:0000256" key="6">
    <source>
        <dbReference type="ARBA" id="ARBA00022801"/>
    </source>
</evidence>
<evidence type="ECO:0000256" key="10">
    <source>
        <dbReference type="RuleBase" id="RU004181"/>
    </source>
</evidence>
<evidence type="ECO:0000256" key="3">
    <source>
        <dbReference type="ARBA" id="ARBA00022670"/>
    </source>
</evidence>
<comment type="subcellular location">
    <subcellularLocation>
        <location evidence="9">Cell membrane</location>
        <topology evidence="9">Multi-pass membrane protein</topology>
    </subcellularLocation>
</comment>
<protein>
    <recommendedName>
        <fullName evidence="9">Lipoprotein signal peptidase</fullName>
        <ecNumber evidence="9">3.4.23.36</ecNumber>
    </recommendedName>
    <alternativeName>
        <fullName evidence="9">Prolipoprotein signal peptidase</fullName>
    </alternativeName>
    <alternativeName>
        <fullName evidence="9">Signal peptidase II</fullName>
        <shortName evidence="9">SPase II</shortName>
    </alternativeName>
</protein>
<evidence type="ECO:0000256" key="4">
    <source>
        <dbReference type="ARBA" id="ARBA00022692"/>
    </source>
</evidence>
<feature type="active site" evidence="9">
    <location>
        <position position="133"/>
    </location>
</feature>
<dbReference type="EMBL" id="JAUSTY010000006">
    <property type="protein sequence ID" value="MDQ0165889.1"/>
    <property type="molecule type" value="Genomic_DNA"/>
</dbReference>
<comment type="caution">
    <text evidence="11">The sequence shown here is derived from an EMBL/GenBank/DDBJ whole genome shotgun (WGS) entry which is preliminary data.</text>
</comment>
<evidence type="ECO:0000313" key="12">
    <source>
        <dbReference type="Proteomes" id="UP001235840"/>
    </source>
</evidence>
<proteinExistence type="inferred from homology"/>
<name>A0ABT9VYC3_9BACI</name>
<dbReference type="PANTHER" id="PTHR33695:SF1">
    <property type="entry name" value="LIPOPROTEIN SIGNAL PEPTIDASE"/>
    <property type="match status" value="1"/>
</dbReference>
<feature type="transmembrane region" description="Helical" evidence="9">
    <location>
        <begin position="83"/>
        <end position="101"/>
    </location>
</feature>
<accession>A0ABT9VYC3</accession>
<comment type="function">
    <text evidence="9">This protein specifically catalyzes the removal of signal peptides from prolipoproteins.</text>
</comment>
<dbReference type="Proteomes" id="UP001235840">
    <property type="component" value="Unassembled WGS sequence"/>
</dbReference>
<keyword evidence="4 9" id="KW-0812">Transmembrane</keyword>
<evidence type="ECO:0000256" key="9">
    <source>
        <dbReference type="HAMAP-Rule" id="MF_00161"/>
    </source>
</evidence>
<dbReference type="EC" id="3.4.23.36" evidence="9"/>
<feature type="active site" evidence="9">
    <location>
        <position position="111"/>
    </location>
</feature>
<keyword evidence="3 9" id="KW-0645">Protease</keyword>
<comment type="catalytic activity">
    <reaction evidence="9">
        <text>Release of signal peptides from bacterial membrane prolipoproteins. Hydrolyzes -Xaa-Yaa-Zaa-|-(S,diacylglyceryl)Cys-, in which Xaa is hydrophobic (preferably Leu), and Yaa (Ala or Ser) and Zaa (Gly or Ala) have small, neutral side chains.</text>
        <dbReference type="EC" id="3.4.23.36"/>
    </reaction>
</comment>
<dbReference type="PANTHER" id="PTHR33695">
    <property type="entry name" value="LIPOPROTEIN SIGNAL PEPTIDASE"/>
    <property type="match status" value="1"/>
</dbReference>
<dbReference type="HAMAP" id="MF_00161">
    <property type="entry name" value="LspA"/>
    <property type="match status" value="1"/>
</dbReference>
<dbReference type="RefSeq" id="WP_307393576.1">
    <property type="nucleotide sequence ID" value="NZ_BAAADK010000032.1"/>
</dbReference>
<comment type="similarity">
    <text evidence="1 9 10">Belongs to the peptidase A8 family.</text>
</comment>
<dbReference type="NCBIfam" id="TIGR00077">
    <property type="entry name" value="lspA"/>
    <property type="match status" value="1"/>
</dbReference>
<keyword evidence="8 9" id="KW-0472">Membrane</keyword>
<comment type="pathway">
    <text evidence="9">Protein modification; lipoprotein biosynthesis (signal peptide cleavage).</text>
</comment>
<evidence type="ECO:0000256" key="7">
    <source>
        <dbReference type="ARBA" id="ARBA00022989"/>
    </source>
</evidence>
<dbReference type="PRINTS" id="PR00781">
    <property type="entry name" value="LIPOSIGPTASE"/>
</dbReference>
<keyword evidence="7 9" id="KW-1133">Transmembrane helix</keyword>
<sequence>MIYFLIAAVIVVVDQISKWMIVQLMELRDSIPIIEGIFHITSHRNVGAAFGILENQRLFFIAVTSIVAIGIIYYLYKQRHSKALLVWALAIMLGGVIGNFIDRLLTGQVVDFFDVNIVLGSFFYNFPIFNIADIAICVGVGLIILDLVLSSIRESKAKKLA</sequence>
<keyword evidence="2 9" id="KW-1003">Cell membrane</keyword>
<comment type="caution">
    <text evidence="9">Lacks conserved residue(s) required for the propagation of feature annotation.</text>
</comment>
<evidence type="ECO:0000313" key="11">
    <source>
        <dbReference type="EMBL" id="MDQ0165889.1"/>
    </source>
</evidence>
<keyword evidence="12" id="KW-1185">Reference proteome</keyword>
<dbReference type="Pfam" id="PF01252">
    <property type="entry name" value="Peptidase_A8"/>
    <property type="match status" value="1"/>
</dbReference>
<dbReference type="InterPro" id="IPR001872">
    <property type="entry name" value="Peptidase_A8"/>
</dbReference>
<feature type="transmembrane region" description="Helical" evidence="9">
    <location>
        <begin position="58"/>
        <end position="76"/>
    </location>
</feature>